<name>A0ABU3R1H0_9GAMM</name>
<comment type="similarity">
    <text evidence="1">Belongs to the membrane fusion protein (MFP) (TC 8.A.1) family.</text>
</comment>
<gene>
    <name evidence="3" type="ORF">RT723_11045</name>
</gene>
<dbReference type="InterPro" id="IPR058792">
    <property type="entry name" value="Beta-barrel_RND_2"/>
</dbReference>
<evidence type="ECO:0000313" key="4">
    <source>
        <dbReference type="Proteomes" id="UP001257914"/>
    </source>
</evidence>
<comment type="caution">
    <text evidence="3">The sequence shown here is derived from an EMBL/GenBank/DDBJ whole genome shotgun (WGS) entry which is preliminary data.</text>
</comment>
<evidence type="ECO:0000313" key="3">
    <source>
        <dbReference type="EMBL" id="MDU0113523.1"/>
    </source>
</evidence>
<dbReference type="NCBIfam" id="TIGR01730">
    <property type="entry name" value="RND_mfp"/>
    <property type="match status" value="1"/>
</dbReference>
<dbReference type="PANTHER" id="PTHR30469">
    <property type="entry name" value="MULTIDRUG RESISTANCE PROTEIN MDTA"/>
    <property type="match status" value="1"/>
</dbReference>
<reference evidence="3 4" key="1">
    <citation type="submission" date="2023-10" db="EMBL/GenBank/DDBJ databases">
        <title>Psychrosphaera aquimaarina strain SW33 isolated from seawater.</title>
        <authorList>
            <person name="Bayburt H."/>
            <person name="Kim J.M."/>
            <person name="Choi B.J."/>
            <person name="Jeon C.O."/>
        </authorList>
    </citation>
    <scope>NUCLEOTIDE SEQUENCE [LARGE SCALE GENOMIC DNA]</scope>
    <source>
        <strain evidence="3 4">KCTC 52743</strain>
    </source>
</reference>
<dbReference type="RefSeq" id="WP_315947191.1">
    <property type="nucleotide sequence ID" value="NZ_JAWCUA010000007.1"/>
</dbReference>
<protein>
    <submittedName>
        <fullName evidence="3">Efflux RND transporter periplasmic adaptor subunit</fullName>
    </submittedName>
</protein>
<dbReference type="PANTHER" id="PTHR30469:SF29">
    <property type="entry name" value="BLR2860 PROTEIN"/>
    <property type="match status" value="1"/>
</dbReference>
<evidence type="ECO:0000259" key="2">
    <source>
        <dbReference type="Pfam" id="PF25954"/>
    </source>
</evidence>
<keyword evidence="4" id="KW-1185">Reference proteome</keyword>
<dbReference type="Gene3D" id="2.40.30.170">
    <property type="match status" value="1"/>
</dbReference>
<dbReference type="InterPro" id="IPR006143">
    <property type="entry name" value="RND_pump_MFP"/>
</dbReference>
<evidence type="ECO:0000256" key="1">
    <source>
        <dbReference type="ARBA" id="ARBA00009477"/>
    </source>
</evidence>
<dbReference type="EMBL" id="JAWCUA010000007">
    <property type="protein sequence ID" value="MDU0113523.1"/>
    <property type="molecule type" value="Genomic_DNA"/>
</dbReference>
<dbReference type="Proteomes" id="UP001257914">
    <property type="component" value="Unassembled WGS sequence"/>
</dbReference>
<sequence length="191" mass="20887">MRKSTIRAPFSGFLNTRKVEVGTYVHKGDALFQIVDLTKLVVKASITEKYIDDLNNDTAVTVELVDGSKVKGKIRYIASVSDKGTNTFPIEVEIENPNQKMKAGVSTEMLIEFKSEQAIKVTPALLSLDALGNLGVKTVIDEHVVFTPIDLIKAENDGVWLGGFEGETDVITLGQGFVRPGDKVLASYKQQ</sequence>
<dbReference type="SUPFAM" id="SSF111369">
    <property type="entry name" value="HlyD-like secretion proteins"/>
    <property type="match status" value="1"/>
</dbReference>
<feature type="domain" description="CusB-like beta-barrel" evidence="2">
    <location>
        <begin position="42"/>
        <end position="109"/>
    </location>
</feature>
<accession>A0ABU3R1H0</accession>
<organism evidence="3 4">
    <name type="scientific">Psychrosphaera aquimarina</name>
    <dbReference type="NCBI Taxonomy" id="2044854"/>
    <lineage>
        <taxon>Bacteria</taxon>
        <taxon>Pseudomonadati</taxon>
        <taxon>Pseudomonadota</taxon>
        <taxon>Gammaproteobacteria</taxon>
        <taxon>Alteromonadales</taxon>
        <taxon>Pseudoalteromonadaceae</taxon>
        <taxon>Psychrosphaera</taxon>
    </lineage>
</organism>
<dbReference type="Pfam" id="PF25954">
    <property type="entry name" value="Beta-barrel_RND_2"/>
    <property type="match status" value="1"/>
</dbReference>
<proteinExistence type="inferred from homology"/>